<dbReference type="Gene3D" id="2.60.120.1140">
    <property type="entry name" value="Protein of unknown function DUF192"/>
    <property type="match status" value="1"/>
</dbReference>
<keyword evidence="1" id="KW-0732">Signal</keyword>
<accession>A0A212IYN5</accession>
<dbReference type="EMBL" id="FLUO01000001">
    <property type="protein sequence ID" value="SBV92055.1"/>
    <property type="molecule type" value="Genomic_DNA"/>
</dbReference>
<protein>
    <recommendedName>
        <fullName evidence="3">DUF192 domain-containing protein</fullName>
    </recommendedName>
</protein>
<sequence length="154" mass="16764">MPRLTIFALFALVLASVSARAEAPTAVVMLEHGAAPVATFKVEVATSPEERAQGLMNREVLDPGAGMLFDYGEPTMARMWMKNTRIPLDMLFVDEGGIIRHIHAEAKPNDETPIATPVPVRWVLEIPGGRAAQLKLQEGDRMKVTTPPAKPTIP</sequence>
<evidence type="ECO:0008006" key="3">
    <source>
        <dbReference type="Google" id="ProtNLM"/>
    </source>
</evidence>
<proteinExistence type="predicted"/>
<organism evidence="2">
    <name type="scientific">uncultured Alphaproteobacteria bacterium</name>
    <dbReference type="NCBI Taxonomy" id="91750"/>
    <lineage>
        <taxon>Bacteria</taxon>
        <taxon>Pseudomonadati</taxon>
        <taxon>Pseudomonadota</taxon>
        <taxon>Alphaproteobacteria</taxon>
        <taxon>environmental samples</taxon>
    </lineage>
</organism>
<name>A0A212IYN5_9PROT</name>
<feature type="chain" id="PRO_5013256421" description="DUF192 domain-containing protein" evidence="1">
    <location>
        <begin position="22"/>
        <end position="154"/>
    </location>
</feature>
<gene>
    <name evidence="2" type="ORF">KL86APRO_10203</name>
</gene>
<dbReference type="InterPro" id="IPR003795">
    <property type="entry name" value="DUF192"/>
</dbReference>
<evidence type="ECO:0000313" key="2">
    <source>
        <dbReference type="EMBL" id="SBV92055.1"/>
    </source>
</evidence>
<dbReference type="InterPro" id="IPR038695">
    <property type="entry name" value="Saro_0823-like_sf"/>
</dbReference>
<dbReference type="Pfam" id="PF02643">
    <property type="entry name" value="DUF192"/>
    <property type="match status" value="1"/>
</dbReference>
<dbReference type="AlphaFoldDB" id="A0A212IYN5"/>
<dbReference type="PANTHER" id="PTHR37953">
    <property type="entry name" value="UPF0127 PROTEIN MJ1496"/>
    <property type="match status" value="1"/>
</dbReference>
<reference evidence="2" key="1">
    <citation type="submission" date="2016-04" db="EMBL/GenBank/DDBJ databases">
        <authorList>
            <person name="Evans L.H."/>
            <person name="Alamgir A."/>
            <person name="Owens N."/>
            <person name="Weber N.D."/>
            <person name="Virtaneva K."/>
            <person name="Barbian K."/>
            <person name="Babar A."/>
            <person name="Rosenke K."/>
        </authorList>
    </citation>
    <scope>NUCLEOTIDE SEQUENCE</scope>
    <source>
        <strain evidence="2">86</strain>
    </source>
</reference>
<evidence type="ECO:0000256" key="1">
    <source>
        <dbReference type="SAM" id="SignalP"/>
    </source>
</evidence>
<feature type="signal peptide" evidence="1">
    <location>
        <begin position="1"/>
        <end position="21"/>
    </location>
</feature>
<dbReference type="PANTHER" id="PTHR37953:SF1">
    <property type="entry name" value="UPF0127 PROTEIN MJ1496"/>
    <property type="match status" value="1"/>
</dbReference>